<dbReference type="Proteomes" id="UP000463224">
    <property type="component" value="Unassembled WGS sequence"/>
</dbReference>
<accession>A0A844QCV0</accession>
<dbReference type="InterPro" id="IPR050463">
    <property type="entry name" value="Gfo/Idh/MocA_oxidrdct_glycsds"/>
</dbReference>
<reference evidence="4 5" key="1">
    <citation type="submission" date="2019-12" db="EMBL/GenBank/DDBJ databases">
        <title>Nitratireductor arenosus sp. nov., Isolated from sea sand, Jeju island, South Korea.</title>
        <authorList>
            <person name="Kim W."/>
        </authorList>
    </citation>
    <scope>NUCLEOTIDE SEQUENCE [LARGE SCALE GENOMIC DNA]</scope>
    <source>
        <strain evidence="4 5">CAU 1489</strain>
    </source>
</reference>
<evidence type="ECO:0000259" key="3">
    <source>
        <dbReference type="Pfam" id="PF22725"/>
    </source>
</evidence>
<evidence type="ECO:0000256" key="1">
    <source>
        <dbReference type="ARBA" id="ARBA00023002"/>
    </source>
</evidence>
<gene>
    <name evidence="4" type="ORF">GN330_00905</name>
</gene>
<comment type="caution">
    <text evidence="4">The sequence shown here is derived from an EMBL/GenBank/DDBJ whole genome shotgun (WGS) entry which is preliminary data.</text>
</comment>
<dbReference type="AlphaFoldDB" id="A0A844QCV0"/>
<evidence type="ECO:0000313" key="4">
    <source>
        <dbReference type="EMBL" id="MVA95811.1"/>
    </source>
</evidence>
<dbReference type="Gene3D" id="3.30.360.10">
    <property type="entry name" value="Dihydrodipicolinate Reductase, domain 2"/>
    <property type="match status" value="1"/>
</dbReference>
<dbReference type="InterPro" id="IPR000683">
    <property type="entry name" value="Gfo/Idh/MocA-like_OxRdtase_N"/>
</dbReference>
<sequence>MVSPAKPRIAILGAGFISDYHVRGLTAAGDVAIACLVGRDPARTRARSAEFGIENAATELAAVLADPGIDGVVVATPDGLHRDHAIAALSQGKAVLLQKPMALDTAQCAEIIAASEASGAPLTVSFMHRYFPEVRWLKRLLDDGALGRVHSVRIRNATPGADWADWFYSPENVSGGVVMQLGVHGIDLCAHLFGPIAEVTASLATARPNRRLADGRAVTTALEDNVVASYTLANGALVSHEMSYTEIAGCDRFRLELYADKGTVWLRTERGPAAIYAPEITGQDGWVSPPLADEALGAAHHRHWLDIVRRQALPDDSASAGLASILVAEAIYRAAGEGRRVAVACPTPKEHEVK</sequence>
<dbReference type="InterPro" id="IPR036291">
    <property type="entry name" value="NAD(P)-bd_dom_sf"/>
</dbReference>
<evidence type="ECO:0008006" key="6">
    <source>
        <dbReference type="Google" id="ProtNLM"/>
    </source>
</evidence>
<protein>
    <recommendedName>
        <fullName evidence="6">Gfo/Idh/MocA family oxidoreductase</fullName>
    </recommendedName>
</protein>
<name>A0A844QCV0_9HYPH</name>
<organism evidence="4 5">
    <name type="scientific">Nitratireductor arenosus</name>
    <dbReference type="NCBI Taxonomy" id="2682096"/>
    <lineage>
        <taxon>Bacteria</taxon>
        <taxon>Pseudomonadati</taxon>
        <taxon>Pseudomonadota</taxon>
        <taxon>Alphaproteobacteria</taxon>
        <taxon>Hyphomicrobiales</taxon>
        <taxon>Phyllobacteriaceae</taxon>
        <taxon>Nitratireductor</taxon>
    </lineage>
</organism>
<dbReference type="GO" id="GO:0016491">
    <property type="term" value="F:oxidoreductase activity"/>
    <property type="evidence" value="ECO:0007669"/>
    <property type="project" value="UniProtKB-KW"/>
</dbReference>
<feature type="domain" description="Gfo/Idh/MocA-like oxidoreductase N-terminal" evidence="2">
    <location>
        <begin position="8"/>
        <end position="125"/>
    </location>
</feature>
<evidence type="ECO:0000259" key="2">
    <source>
        <dbReference type="Pfam" id="PF01408"/>
    </source>
</evidence>
<proteinExistence type="predicted"/>
<keyword evidence="5" id="KW-1185">Reference proteome</keyword>
<evidence type="ECO:0000313" key="5">
    <source>
        <dbReference type="Proteomes" id="UP000463224"/>
    </source>
</evidence>
<dbReference type="EMBL" id="WPHG01000001">
    <property type="protein sequence ID" value="MVA95811.1"/>
    <property type="molecule type" value="Genomic_DNA"/>
</dbReference>
<dbReference type="PANTHER" id="PTHR43818">
    <property type="entry name" value="BCDNA.GH03377"/>
    <property type="match status" value="1"/>
</dbReference>
<dbReference type="Gene3D" id="3.40.50.720">
    <property type="entry name" value="NAD(P)-binding Rossmann-like Domain"/>
    <property type="match status" value="1"/>
</dbReference>
<dbReference type="SUPFAM" id="SSF51735">
    <property type="entry name" value="NAD(P)-binding Rossmann-fold domains"/>
    <property type="match status" value="1"/>
</dbReference>
<dbReference type="InterPro" id="IPR055170">
    <property type="entry name" value="GFO_IDH_MocA-like_dom"/>
</dbReference>
<dbReference type="RefSeq" id="WP_156710689.1">
    <property type="nucleotide sequence ID" value="NZ_WPHG01000001.1"/>
</dbReference>
<dbReference type="GO" id="GO:0000166">
    <property type="term" value="F:nucleotide binding"/>
    <property type="evidence" value="ECO:0007669"/>
    <property type="project" value="InterPro"/>
</dbReference>
<dbReference type="PANTHER" id="PTHR43818:SF11">
    <property type="entry name" value="BCDNA.GH03377"/>
    <property type="match status" value="1"/>
</dbReference>
<dbReference type="Pfam" id="PF01408">
    <property type="entry name" value="GFO_IDH_MocA"/>
    <property type="match status" value="1"/>
</dbReference>
<feature type="domain" description="GFO/IDH/MocA-like oxidoreductase" evidence="3">
    <location>
        <begin position="135"/>
        <end position="264"/>
    </location>
</feature>
<dbReference type="SUPFAM" id="SSF55347">
    <property type="entry name" value="Glyceraldehyde-3-phosphate dehydrogenase-like, C-terminal domain"/>
    <property type="match status" value="1"/>
</dbReference>
<keyword evidence="1" id="KW-0560">Oxidoreductase</keyword>
<dbReference type="Pfam" id="PF22725">
    <property type="entry name" value="GFO_IDH_MocA_C3"/>
    <property type="match status" value="1"/>
</dbReference>